<name>B6HSV6_PENRW</name>
<dbReference type="EMBL" id="AM920437">
    <property type="protein sequence ID" value="CAP99039.1"/>
    <property type="molecule type" value="Genomic_DNA"/>
</dbReference>
<proteinExistence type="predicted"/>
<protein>
    <submittedName>
        <fullName evidence="1">Uncharacterized protein</fullName>
    </submittedName>
</protein>
<keyword evidence="2" id="KW-1185">Reference proteome</keyword>
<dbReference type="OrthoDB" id="10637198at2759"/>
<reference evidence="1 2" key="1">
    <citation type="journal article" date="2008" name="Nat. Biotechnol.">
        <title>Genome sequencing and analysis of the filamentous fungus Penicillium chrysogenum.</title>
        <authorList>
            <person name="van den Berg M.A."/>
            <person name="Albang R."/>
            <person name="Albermann K."/>
            <person name="Badger J.H."/>
            <person name="Daran J.-M."/>
            <person name="Driessen A.J.M."/>
            <person name="Garcia-Estrada C."/>
            <person name="Fedorova N.D."/>
            <person name="Harris D.M."/>
            <person name="Heijne W.H.M."/>
            <person name="Joardar V.S."/>
            <person name="Kiel J.A.K.W."/>
            <person name="Kovalchuk A."/>
            <person name="Martin J.F."/>
            <person name="Nierman W.C."/>
            <person name="Nijland J.G."/>
            <person name="Pronk J.T."/>
            <person name="Roubos J.A."/>
            <person name="van der Klei I.J."/>
            <person name="van Peij N.N.M.E."/>
            <person name="Veenhuis M."/>
            <person name="von Doehren H."/>
            <person name="Wagner C."/>
            <person name="Wortman J.R."/>
            <person name="Bovenberg R.A.L."/>
        </authorList>
    </citation>
    <scope>NUCLEOTIDE SEQUENCE [LARGE SCALE GENOMIC DNA]</scope>
    <source>
        <strain evidence="2">ATCC 28089 / DSM 1075 / NRRL 1951 / Wisconsin 54-1255</strain>
    </source>
</reference>
<dbReference type="Proteomes" id="UP000000724">
    <property type="component" value="Contig Pc00c22"/>
</dbReference>
<gene>
    <name evidence="1" type="ORF">Pc22g17510</name>
    <name evidence="1" type="ORF">PCH_Pc22g17510</name>
</gene>
<dbReference type="AlphaFoldDB" id="B6HSV6"/>
<evidence type="ECO:0000313" key="1">
    <source>
        <dbReference type="EMBL" id="CAP99039.1"/>
    </source>
</evidence>
<organism evidence="1 2">
    <name type="scientific">Penicillium rubens (strain ATCC 28089 / DSM 1075 / NRRL 1951 / Wisconsin 54-1255)</name>
    <name type="common">Penicillium chrysogenum</name>
    <dbReference type="NCBI Taxonomy" id="500485"/>
    <lineage>
        <taxon>Eukaryota</taxon>
        <taxon>Fungi</taxon>
        <taxon>Dikarya</taxon>
        <taxon>Ascomycota</taxon>
        <taxon>Pezizomycotina</taxon>
        <taxon>Eurotiomycetes</taxon>
        <taxon>Eurotiomycetidae</taxon>
        <taxon>Eurotiales</taxon>
        <taxon>Aspergillaceae</taxon>
        <taxon>Penicillium</taxon>
        <taxon>Penicillium chrysogenum species complex</taxon>
    </lineage>
</organism>
<dbReference type="HOGENOM" id="CLU_1315780_0_0_1"/>
<dbReference type="VEuPathDB" id="FungiDB:PCH_Pc22g17510"/>
<accession>B6HSV6</accession>
<evidence type="ECO:0000313" key="2">
    <source>
        <dbReference type="Proteomes" id="UP000000724"/>
    </source>
</evidence>
<sequence>MTTYPWTLILFNKLGLTDYSPSFNGSPRLGPGFYERRFAERSATLESFLGKYDQLVRRSRVLHSAESDSVTVESSHPRASRRRMWDLFRFRGFRGKIGGKLLHTPYSMEFNYDRRFHVVGKQMVPFSKAGPRCWVDPIISTREIPFACGDSPSVAQMDTSPRASSLALVSMQFHHIVETGRAQEVWSTEYGVHVPIWAANSEKWNTGWL</sequence>